<accession>A0A382MH26</accession>
<sequence>MDPDKFILAVLVSGRGSNLQAIIDSIEKNDLSAEIALVVSNVKDTYALEQAHKQGLEVLFLDPKSYPDRNGYEQALVERI</sequence>
<protein>
    <recommendedName>
        <fullName evidence="2">phosphoribosylglycinamide formyltransferase 1</fullName>
        <ecNumber evidence="2">2.1.2.2</ecNumber>
    </recommendedName>
</protein>
<keyword evidence="3" id="KW-0808">Transferase</keyword>
<name>A0A382MH26_9ZZZZ</name>
<keyword evidence="4" id="KW-0658">Purine biosynthesis</keyword>
<proteinExistence type="predicted"/>
<dbReference type="Gene3D" id="3.40.50.170">
    <property type="entry name" value="Formyl transferase, N-terminal domain"/>
    <property type="match status" value="1"/>
</dbReference>
<dbReference type="PANTHER" id="PTHR43369:SF2">
    <property type="entry name" value="PHOSPHORIBOSYLGLYCINAMIDE FORMYLTRANSFERASE"/>
    <property type="match status" value="1"/>
</dbReference>
<dbReference type="Pfam" id="PF00551">
    <property type="entry name" value="Formyl_trans_N"/>
    <property type="match status" value="1"/>
</dbReference>
<comment type="pathway">
    <text evidence="1">Purine metabolism; IMP biosynthesis via de novo pathway; N(2)-formyl-N(1)-(5-phospho-D-ribosyl)glycinamide from N(1)-(5-phospho-D-ribosyl)glycinamide (10-formyl THF route): step 1/1.</text>
</comment>
<dbReference type="GO" id="GO:0004644">
    <property type="term" value="F:phosphoribosylglycinamide formyltransferase activity"/>
    <property type="evidence" value="ECO:0007669"/>
    <property type="project" value="UniProtKB-EC"/>
</dbReference>
<evidence type="ECO:0000256" key="4">
    <source>
        <dbReference type="ARBA" id="ARBA00022755"/>
    </source>
</evidence>
<evidence type="ECO:0000256" key="2">
    <source>
        <dbReference type="ARBA" id="ARBA00012254"/>
    </source>
</evidence>
<dbReference type="SUPFAM" id="SSF53328">
    <property type="entry name" value="Formyltransferase"/>
    <property type="match status" value="1"/>
</dbReference>
<gene>
    <name evidence="6" type="ORF">METZ01_LOCUS300804</name>
</gene>
<evidence type="ECO:0000313" key="6">
    <source>
        <dbReference type="EMBL" id="SVC47950.1"/>
    </source>
</evidence>
<dbReference type="GO" id="GO:0005737">
    <property type="term" value="C:cytoplasm"/>
    <property type="evidence" value="ECO:0007669"/>
    <property type="project" value="TreeGrafter"/>
</dbReference>
<dbReference type="PANTHER" id="PTHR43369">
    <property type="entry name" value="PHOSPHORIBOSYLGLYCINAMIDE FORMYLTRANSFERASE"/>
    <property type="match status" value="1"/>
</dbReference>
<dbReference type="EMBL" id="UINC01093490">
    <property type="protein sequence ID" value="SVC47950.1"/>
    <property type="molecule type" value="Genomic_DNA"/>
</dbReference>
<evidence type="ECO:0000256" key="1">
    <source>
        <dbReference type="ARBA" id="ARBA00005054"/>
    </source>
</evidence>
<dbReference type="AlphaFoldDB" id="A0A382MH26"/>
<dbReference type="GO" id="GO:0006189">
    <property type="term" value="P:'de novo' IMP biosynthetic process"/>
    <property type="evidence" value="ECO:0007669"/>
    <property type="project" value="TreeGrafter"/>
</dbReference>
<dbReference type="InterPro" id="IPR002376">
    <property type="entry name" value="Formyl_transf_N"/>
</dbReference>
<organism evidence="6">
    <name type="scientific">marine metagenome</name>
    <dbReference type="NCBI Taxonomy" id="408172"/>
    <lineage>
        <taxon>unclassified sequences</taxon>
        <taxon>metagenomes</taxon>
        <taxon>ecological metagenomes</taxon>
    </lineage>
</organism>
<dbReference type="InterPro" id="IPR036477">
    <property type="entry name" value="Formyl_transf_N_sf"/>
</dbReference>
<evidence type="ECO:0000256" key="3">
    <source>
        <dbReference type="ARBA" id="ARBA00022679"/>
    </source>
</evidence>
<evidence type="ECO:0000259" key="5">
    <source>
        <dbReference type="Pfam" id="PF00551"/>
    </source>
</evidence>
<reference evidence="6" key="1">
    <citation type="submission" date="2018-05" db="EMBL/GenBank/DDBJ databases">
        <authorList>
            <person name="Lanie J.A."/>
            <person name="Ng W.-L."/>
            <person name="Kazmierczak K.M."/>
            <person name="Andrzejewski T.M."/>
            <person name="Davidsen T.M."/>
            <person name="Wayne K.J."/>
            <person name="Tettelin H."/>
            <person name="Glass J.I."/>
            <person name="Rusch D."/>
            <person name="Podicherti R."/>
            <person name="Tsui H.-C.T."/>
            <person name="Winkler M.E."/>
        </authorList>
    </citation>
    <scope>NUCLEOTIDE SEQUENCE</scope>
</reference>
<feature type="non-terminal residue" evidence="6">
    <location>
        <position position="80"/>
    </location>
</feature>
<feature type="domain" description="Formyl transferase N-terminal" evidence="5">
    <location>
        <begin position="8"/>
        <end position="79"/>
    </location>
</feature>
<dbReference type="EC" id="2.1.2.2" evidence="2"/>